<feature type="compositionally biased region" description="Acidic residues" evidence="6">
    <location>
        <begin position="494"/>
        <end position="503"/>
    </location>
</feature>
<dbReference type="STRING" id="135651.G0PHC3"/>
<dbReference type="EMBL" id="GL380471">
    <property type="protein sequence ID" value="EGT56209.1"/>
    <property type="molecule type" value="Genomic_DNA"/>
</dbReference>
<feature type="compositionally biased region" description="Low complexity" evidence="6">
    <location>
        <begin position="466"/>
        <end position="484"/>
    </location>
</feature>
<accession>G0PHC3</accession>
<evidence type="ECO:0000256" key="6">
    <source>
        <dbReference type="SAM" id="MobiDB-lite"/>
    </source>
</evidence>
<dbReference type="Gene3D" id="3.30.40.10">
    <property type="entry name" value="Zinc/RING finger domain, C3HC4 (zinc finger)"/>
    <property type="match status" value="1"/>
</dbReference>
<dbReference type="InterPro" id="IPR017907">
    <property type="entry name" value="Znf_RING_CS"/>
</dbReference>
<dbReference type="InParanoid" id="G0PHC3"/>
<dbReference type="SUPFAM" id="SSF57850">
    <property type="entry name" value="RING/U-box"/>
    <property type="match status" value="1"/>
</dbReference>
<feature type="domain" description="RING-type" evidence="7">
    <location>
        <begin position="220"/>
        <end position="247"/>
    </location>
</feature>
<keyword evidence="9" id="KW-1185">Reference proteome</keyword>
<dbReference type="HOGENOM" id="CLU_042959_0_0_1"/>
<feature type="region of interest" description="Disordered" evidence="6">
    <location>
        <begin position="1"/>
        <end position="29"/>
    </location>
</feature>
<dbReference type="AlphaFoldDB" id="G0PHC3"/>
<evidence type="ECO:0000256" key="2">
    <source>
        <dbReference type="ARBA" id="ARBA00022771"/>
    </source>
</evidence>
<dbReference type="PROSITE" id="PS00518">
    <property type="entry name" value="ZF_RING_1"/>
    <property type="match status" value="1"/>
</dbReference>
<keyword evidence="5" id="KW-0175">Coiled coil</keyword>
<feature type="coiled-coil region" evidence="5">
    <location>
        <begin position="81"/>
        <end position="112"/>
    </location>
</feature>
<evidence type="ECO:0000256" key="3">
    <source>
        <dbReference type="ARBA" id="ARBA00022833"/>
    </source>
</evidence>
<evidence type="ECO:0000256" key="4">
    <source>
        <dbReference type="PROSITE-ProRule" id="PRU00175"/>
    </source>
</evidence>
<keyword evidence="3" id="KW-0862">Zinc</keyword>
<feature type="compositionally biased region" description="Acidic residues" evidence="6">
    <location>
        <begin position="519"/>
        <end position="534"/>
    </location>
</feature>
<organism evidence="9">
    <name type="scientific">Caenorhabditis brenneri</name>
    <name type="common">Nematode worm</name>
    <dbReference type="NCBI Taxonomy" id="135651"/>
    <lineage>
        <taxon>Eukaryota</taxon>
        <taxon>Metazoa</taxon>
        <taxon>Ecdysozoa</taxon>
        <taxon>Nematoda</taxon>
        <taxon>Chromadorea</taxon>
        <taxon>Rhabditida</taxon>
        <taxon>Rhabditina</taxon>
        <taxon>Rhabditomorpha</taxon>
        <taxon>Rhabditoidea</taxon>
        <taxon>Rhabditidae</taxon>
        <taxon>Peloderinae</taxon>
        <taxon>Caenorhabditis</taxon>
    </lineage>
</organism>
<evidence type="ECO:0000256" key="1">
    <source>
        <dbReference type="ARBA" id="ARBA00022723"/>
    </source>
</evidence>
<gene>
    <name evidence="8" type="ORF">CAEBREN_08143</name>
</gene>
<reference evidence="9" key="1">
    <citation type="submission" date="2011-07" db="EMBL/GenBank/DDBJ databases">
        <authorList>
            <consortium name="Caenorhabditis brenneri Sequencing and Analysis Consortium"/>
            <person name="Wilson R.K."/>
        </authorList>
    </citation>
    <scope>NUCLEOTIDE SEQUENCE [LARGE SCALE GENOMIC DNA]</scope>
    <source>
        <strain evidence="9">PB2801</strain>
    </source>
</reference>
<sequence>MPAPKRPRANAFRDPPASKRRGSAKEVPNDKDNSIIKLLKECSQKQQHYIACMERFLLFNKCRFQRLRRHLHHHLVIEMKRARVRNAIEEQIKEYEKELARQRAKEAMLTLAVKEMSEQEDKLEKIVKDIVKHKGHRLQCARKMIRSEPNRYGPYEEELTDALQRVPAINGCDAGMAALPKLREIDLDDIEWPEMIYNWTHYSIYWNCEFEEATVCRRSCGHTVCATCMTQFKARDSPYHWTCPQCRAPSDKILTNWALMQLIKEIPGQPQRVMVETSQAVPIVPAPFRLERRRDPEPVLQEEVILMEDIADLMERRRRHLGDVNNRRVNRDLEMLPPPRERDQMIDNPVQRDQMAPAPPVRHNPLPMAPAPPIRHNPPPRAPLPMAPPLRAWAPVAQDPPAPAPAVPGFLNPPIPIPADPDLIPIFLREPFAAPWAPFPPLVDPDFDPIFVPQPFQAPWAPPGPVAVGQLAPAPQAPPQNLQAGHIDRMDAEWGIDEEEEDLQDARYRGVPPSPEPERDSDVEDDGEEDFILN</sequence>
<name>G0PHC3_CAEBE</name>
<dbReference type="eggNOG" id="ENOG502SQUA">
    <property type="taxonomic scope" value="Eukaryota"/>
</dbReference>
<keyword evidence="2 4" id="KW-0863">Zinc-finger</keyword>
<feature type="region of interest" description="Disordered" evidence="6">
    <location>
        <begin position="463"/>
        <end position="534"/>
    </location>
</feature>
<dbReference type="GO" id="GO:0008270">
    <property type="term" value="F:zinc ion binding"/>
    <property type="evidence" value="ECO:0007669"/>
    <property type="project" value="UniProtKB-KW"/>
</dbReference>
<dbReference type="Proteomes" id="UP000008068">
    <property type="component" value="Unassembled WGS sequence"/>
</dbReference>
<protein>
    <recommendedName>
        <fullName evidence="7">RING-type domain-containing protein</fullName>
    </recommendedName>
</protein>
<dbReference type="InterPro" id="IPR001841">
    <property type="entry name" value="Znf_RING"/>
</dbReference>
<dbReference type="InterPro" id="IPR013083">
    <property type="entry name" value="Znf_RING/FYVE/PHD"/>
</dbReference>
<proteinExistence type="predicted"/>
<dbReference type="PROSITE" id="PS50089">
    <property type="entry name" value="ZF_RING_2"/>
    <property type="match status" value="1"/>
</dbReference>
<evidence type="ECO:0000313" key="8">
    <source>
        <dbReference type="EMBL" id="EGT56209.1"/>
    </source>
</evidence>
<evidence type="ECO:0000256" key="5">
    <source>
        <dbReference type="SAM" id="Coils"/>
    </source>
</evidence>
<keyword evidence="1" id="KW-0479">Metal-binding</keyword>
<evidence type="ECO:0000313" key="9">
    <source>
        <dbReference type="Proteomes" id="UP000008068"/>
    </source>
</evidence>
<evidence type="ECO:0000259" key="7">
    <source>
        <dbReference type="PROSITE" id="PS50089"/>
    </source>
</evidence>